<reference evidence="2" key="1">
    <citation type="submission" date="2020-02" db="EMBL/GenBank/DDBJ databases">
        <authorList>
            <person name="Meier V. D."/>
        </authorList>
    </citation>
    <scope>NUCLEOTIDE SEQUENCE</scope>
    <source>
        <strain evidence="2">AVDCRST_MAG06</strain>
    </source>
</reference>
<dbReference type="EMBL" id="CADCUP010000067">
    <property type="protein sequence ID" value="CAA9380876.1"/>
    <property type="molecule type" value="Genomic_DNA"/>
</dbReference>
<feature type="region of interest" description="Disordered" evidence="1">
    <location>
        <begin position="1"/>
        <end position="132"/>
    </location>
</feature>
<protein>
    <submittedName>
        <fullName evidence="2">Transcriptional regulator, Xre family</fullName>
    </submittedName>
</protein>
<accession>A0A6J4NB16</accession>
<feature type="non-terminal residue" evidence="2">
    <location>
        <position position="1"/>
    </location>
</feature>
<feature type="compositionally biased region" description="Low complexity" evidence="1">
    <location>
        <begin position="14"/>
        <end position="32"/>
    </location>
</feature>
<evidence type="ECO:0000256" key="1">
    <source>
        <dbReference type="SAM" id="MobiDB-lite"/>
    </source>
</evidence>
<feature type="non-terminal residue" evidence="2">
    <location>
        <position position="132"/>
    </location>
</feature>
<gene>
    <name evidence="2" type="ORF">AVDCRST_MAG06-932</name>
</gene>
<feature type="compositionally biased region" description="Basic residues" evidence="1">
    <location>
        <begin position="65"/>
        <end position="80"/>
    </location>
</feature>
<dbReference type="AlphaFoldDB" id="A0A6J4NB16"/>
<name>A0A6J4NB16_9ACTN</name>
<organism evidence="2">
    <name type="scientific">uncultured Nocardioides sp</name>
    <dbReference type="NCBI Taxonomy" id="198441"/>
    <lineage>
        <taxon>Bacteria</taxon>
        <taxon>Bacillati</taxon>
        <taxon>Actinomycetota</taxon>
        <taxon>Actinomycetes</taxon>
        <taxon>Propionibacteriales</taxon>
        <taxon>Nocardioidaceae</taxon>
        <taxon>Nocardioides</taxon>
        <taxon>environmental samples</taxon>
    </lineage>
</organism>
<proteinExistence type="predicted"/>
<sequence>GEGQGRQVRRGPRRAPQGAARQGAPLPAAALGPRRRVQPLPEPDRARTAPTLRRGAAADRQGAPHLRRAALRARRDRQPRRGLVPRERGLGRARCPGRPRPDRAPEAVPAGRPRLVPRPQPGCGAGRGRPDL</sequence>
<evidence type="ECO:0000313" key="2">
    <source>
        <dbReference type="EMBL" id="CAA9380876.1"/>
    </source>
</evidence>
<feature type="compositionally biased region" description="Gly residues" evidence="1">
    <location>
        <begin position="123"/>
        <end position="132"/>
    </location>
</feature>